<keyword evidence="4" id="KW-0732">Signal</keyword>
<dbReference type="STRING" id="1126212.K2RCQ0"/>
<dbReference type="AlphaFoldDB" id="K2RCQ0"/>
<comment type="similarity">
    <text evidence="1">Belongs to the Necrosis inducing protein (NPP1) family.</text>
</comment>
<comment type="caution">
    <text evidence="5">The sequence shown here is derived from an EMBL/GenBank/DDBJ whole genome shotgun (WGS) entry which is preliminary data.</text>
</comment>
<evidence type="ECO:0000256" key="2">
    <source>
        <dbReference type="ARBA" id="ARBA00023026"/>
    </source>
</evidence>
<dbReference type="PANTHER" id="PTHR33657:SF8">
    <property type="entry name" value="DOMAIN PROTEIN, PUTATIVE (AFU_ORTHOLOGUE AFUA_5G00600)-RELATED"/>
    <property type="match status" value="1"/>
</dbReference>
<feature type="chain" id="PRO_5003863944" evidence="4">
    <location>
        <begin position="19"/>
        <end position="216"/>
    </location>
</feature>
<dbReference type="HOGENOM" id="CLU_062263_1_0_1"/>
<dbReference type="eggNOG" id="ENOG502QRV1">
    <property type="taxonomic scope" value="Eukaryota"/>
</dbReference>
<evidence type="ECO:0000256" key="1">
    <source>
        <dbReference type="ARBA" id="ARBA00009520"/>
    </source>
</evidence>
<feature type="region of interest" description="Disordered" evidence="3">
    <location>
        <begin position="39"/>
        <end position="66"/>
    </location>
</feature>
<evidence type="ECO:0000256" key="4">
    <source>
        <dbReference type="SAM" id="SignalP"/>
    </source>
</evidence>
<protein>
    <submittedName>
        <fullName evidence="5">Necrosis inducing</fullName>
    </submittedName>
</protein>
<evidence type="ECO:0000313" key="5">
    <source>
        <dbReference type="EMBL" id="EKG20311.1"/>
    </source>
</evidence>
<dbReference type="PIRSF" id="PIRSF029958">
    <property type="entry name" value="Necrosis-inducing_protein"/>
    <property type="match status" value="1"/>
</dbReference>
<feature type="signal peptide" evidence="4">
    <location>
        <begin position="1"/>
        <end position="18"/>
    </location>
</feature>
<evidence type="ECO:0000256" key="3">
    <source>
        <dbReference type="SAM" id="MobiDB-lite"/>
    </source>
</evidence>
<accession>K2RCQ0</accession>
<dbReference type="EMBL" id="AHHD01000090">
    <property type="protein sequence ID" value="EKG20311.1"/>
    <property type="molecule type" value="Genomic_DNA"/>
</dbReference>
<dbReference type="PANTHER" id="PTHR33657">
    <property type="entry name" value="DOMAIN PROTEIN, PUTATIVE (AFU_ORTHOLOGUE AFUA_5G00600)-RELATED"/>
    <property type="match status" value="1"/>
</dbReference>
<keyword evidence="2" id="KW-0843">Virulence</keyword>
<evidence type="ECO:0000313" key="6">
    <source>
        <dbReference type="Proteomes" id="UP000007129"/>
    </source>
</evidence>
<name>K2RCQ0_MACPH</name>
<dbReference type="OrthoDB" id="89086at2759"/>
<organism evidence="5 6">
    <name type="scientific">Macrophomina phaseolina (strain MS6)</name>
    <name type="common">Charcoal rot fungus</name>
    <dbReference type="NCBI Taxonomy" id="1126212"/>
    <lineage>
        <taxon>Eukaryota</taxon>
        <taxon>Fungi</taxon>
        <taxon>Dikarya</taxon>
        <taxon>Ascomycota</taxon>
        <taxon>Pezizomycotina</taxon>
        <taxon>Dothideomycetes</taxon>
        <taxon>Dothideomycetes incertae sedis</taxon>
        <taxon>Botryosphaeriales</taxon>
        <taxon>Botryosphaeriaceae</taxon>
        <taxon>Macrophomina</taxon>
    </lineage>
</organism>
<dbReference type="Proteomes" id="UP000007129">
    <property type="component" value="Unassembled WGS sequence"/>
</dbReference>
<proteinExistence type="inferred from homology"/>
<dbReference type="InParanoid" id="K2RCQ0"/>
<dbReference type="VEuPathDB" id="FungiDB:MPH_02429"/>
<dbReference type="Pfam" id="PF05630">
    <property type="entry name" value="NPP1"/>
    <property type="match status" value="1"/>
</dbReference>
<sequence length="216" mass="23595">MFFSTIISTMAAAACVAGAPVLRSRAVVAHDSLSPLPEAIRSGTEGDGIKSGGLQDTGSHAGGCRDETKGQTYVRAAWHNGRFCIMYAWYWPKDQPNDGDVANGHRHDWEHVVVFIDDPAAATPTLIGASASSHSGYKKDSSPQRNGDRVMVEYFTNGITNHELQFKTSEGKEYPIIDWDMMTDATRNALNQPVFGDANCPFNEGNFIPKVEEAWV</sequence>
<reference evidence="5 6" key="1">
    <citation type="journal article" date="2012" name="BMC Genomics">
        <title>Tools to kill: Genome of one of the most destructive plant pathogenic fungi Macrophomina phaseolina.</title>
        <authorList>
            <person name="Islam M.S."/>
            <person name="Haque M.S."/>
            <person name="Islam M.M."/>
            <person name="Emdad E.M."/>
            <person name="Halim A."/>
            <person name="Hossen Q.M.M."/>
            <person name="Hossain M.Z."/>
            <person name="Ahmed B."/>
            <person name="Rahim S."/>
            <person name="Rahman M.S."/>
            <person name="Alam M.M."/>
            <person name="Hou S."/>
            <person name="Wan X."/>
            <person name="Saito J.A."/>
            <person name="Alam M."/>
        </authorList>
    </citation>
    <scope>NUCLEOTIDE SEQUENCE [LARGE SCALE GENOMIC DNA]</scope>
    <source>
        <strain evidence="5 6">MS6</strain>
    </source>
</reference>
<dbReference type="InterPro" id="IPR008701">
    <property type="entry name" value="NPP1"/>
</dbReference>
<gene>
    <name evidence="5" type="ORF">MPH_02429</name>
</gene>